<dbReference type="Proteomes" id="UP000295192">
    <property type="component" value="Unassembled WGS sequence"/>
</dbReference>
<feature type="non-terminal residue" evidence="2">
    <location>
        <position position="1"/>
    </location>
</feature>
<feature type="region of interest" description="Disordered" evidence="1">
    <location>
        <begin position="1"/>
        <end position="85"/>
    </location>
</feature>
<feature type="compositionally biased region" description="Basic and acidic residues" evidence="1">
    <location>
        <begin position="12"/>
        <end position="85"/>
    </location>
</feature>
<dbReference type="InterPro" id="IPR051724">
    <property type="entry name" value="Actin_motor_Myosin"/>
</dbReference>
<gene>
    <name evidence="2" type="ORF">AWZ03_014662</name>
</gene>
<organism evidence="2 3">
    <name type="scientific">Drosophila navojoa</name>
    <name type="common">Fruit fly</name>
    <dbReference type="NCBI Taxonomy" id="7232"/>
    <lineage>
        <taxon>Eukaryota</taxon>
        <taxon>Metazoa</taxon>
        <taxon>Ecdysozoa</taxon>
        <taxon>Arthropoda</taxon>
        <taxon>Hexapoda</taxon>
        <taxon>Insecta</taxon>
        <taxon>Pterygota</taxon>
        <taxon>Neoptera</taxon>
        <taxon>Endopterygota</taxon>
        <taxon>Diptera</taxon>
        <taxon>Brachycera</taxon>
        <taxon>Muscomorpha</taxon>
        <taxon>Ephydroidea</taxon>
        <taxon>Drosophilidae</taxon>
        <taxon>Drosophila</taxon>
    </lineage>
</organism>
<dbReference type="PANTHER" id="PTHR46049:SF5">
    <property type="entry name" value="PLECKSTRIN HOMOLOGY DOMAIN-CONTAINING FAMILY H MEMBER 3"/>
    <property type="match status" value="1"/>
</dbReference>
<evidence type="ECO:0000313" key="3">
    <source>
        <dbReference type="Proteomes" id="UP000295192"/>
    </source>
</evidence>
<accession>A0A484AR74</accession>
<name>A0A484AR74_DRONA</name>
<feature type="compositionally biased region" description="Polar residues" evidence="1">
    <location>
        <begin position="102"/>
        <end position="115"/>
    </location>
</feature>
<comment type="caution">
    <text evidence="2">The sequence shown here is derived from an EMBL/GenBank/DDBJ whole genome shotgun (WGS) entry which is preliminary data.</text>
</comment>
<proteinExistence type="predicted"/>
<feature type="region of interest" description="Disordered" evidence="1">
    <location>
        <begin position="348"/>
        <end position="373"/>
    </location>
</feature>
<dbReference type="OMA" id="RNMMPPS"/>
<sequence length="456" mass="52617">TAGPTVWPIKSDLIENARREAEERDREREIREREQRERDRQRREREERERKEKEDKLKREQQEREKERERERERERKERERREIERREVERERLLQQQRINESNKQAIVASSSSTPRDRSPHRIIGELNTEIRIKEEHSRTKDEQDNLLMRASAAVSVGDPRYHPSTLVSVQPNAAVAAAHHHANFLVSGRHGLPPPTSHITRNMMPPSMGISGPLTHFGPPGPTPWGIDPYRDPYAPILRYNPIMEAAFRHEAEERQKALSMYAAQSAAHLRSKEPSPIPPPSKRTKEKSIGSSESSKAYRLFDKNTGDLKIDQQGVYFIKYLSTEDTVPESTENVSATISADHEVIQDKHSKQAEEQPDTDVNEAEQPRRSELYDDRSGCVLKLKMSLYSLKQAGRVWSTKLEGVLTKMEYRAGESKLCLCTKCLDEQKIDLIEKVDEGHVTNLPPPLATVEIQ</sequence>
<evidence type="ECO:0000313" key="2">
    <source>
        <dbReference type="EMBL" id="TDG38916.1"/>
    </source>
</evidence>
<protein>
    <submittedName>
        <fullName evidence="2">Uncharacterized protein</fullName>
    </submittedName>
</protein>
<dbReference type="PANTHER" id="PTHR46049">
    <property type="entry name" value="AGAP003327-PA"/>
    <property type="match status" value="1"/>
</dbReference>
<dbReference type="AlphaFoldDB" id="A0A484AR74"/>
<feature type="region of interest" description="Disordered" evidence="1">
    <location>
        <begin position="102"/>
        <end position="121"/>
    </location>
</feature>
<reference evidence="2 3" key="1">
    <citation type="journal article" date="2019" name="J. Hered.">
        <title>An Improved Genome Assembly for Drosophila navojoa, the Basal Species in the mojavensis Cluster.</title>
        <authorList>
            <person name="Vanderlinde T."/>
            <person name="Dupim E.G."/>
            <person name="Nazario-Yepiz N.O."/>
            <person name="Carvalho A.B."/>
        </authorList>
    </citation>
    <scope>NUCLEOTIDE SEQUENCE [LARGE SCALE GENOMIC DNA]</scope>
    <source>
        <strain evidence="2">Navoj_Jal97</strain>
        <tissue evidence="2">Whole organism</tissue>
    </source>
</reference>
<keyword evidence="3" id="KW-1185">Reference proteome</keyword>
<dbReference type="EMBL" id="LSRL02001654">
    <property type="protein sequence ID" value="TDG38916.1"/>
    <property type="molecule type" value="Genomic_DNA"/>
</dbReference>
<dbReference type="STRING" id="7232.A0A484AR74"/>
<dbReference type="OrthoDB" id="10060000at2759"/>
<evidence type="ECO:0000256" key="1">
    <source>
        <dbReference type="SAM" id="MobiDB-lite"/>
    </source>
</evidence>
<feature type="compositionally biased region" description="Basic and acidic residues" evidence="1">
    <location>
        <begin position="348"/>
        <end position="357"/>
    </location>
</feature>
<feature type="region of interest" description="Disordered" evidence="1">
    <location>
        <begin position="264"/>
        <end position="297"/>
    </location>
</feature>